<keyword evidence="1" id="KW-0732">Signal</keyword>
<feature type="chain" id="PRO_5047490006" description="WD40 repeat domain-containing protein" evidence="1">
    <location>
        <begin position="33"/>
        <end position="460"/>
    </location>
</feature>
<dbReference type="Proteomes" id="UP001204524">
    <property type="component" value="Unassembled WGS sequence"/>
</dbReference>
<evidence type="ECO:0000256" key="1">
    <source>
        <dbReference type="SAM" id="SignalP"/>
    </source>
</evidence>
<dbReference type="InterPro" id="IPR011042">
    <property type="entry name" value="6-blade_b-propeller_TolB-like"/>
</dbReference>
<organism evidence="2 3">
    <name type="scientific">Nocardioides pinisoli</name>
    <dbReference type="NCBI Taxonomy" id="2950279"/>
    <lineage>
        <taxon>Bacteria</taxon>
        <taxon>Bacillati</taxon>
        <taxon>Actinomycetota</taxon>
        <taxon>Actinomycetes</taxon>
        <taxon>Propionibacteriales</taxon>
        <taxon>Nocardioidaceae</taxon>
        <taxon>Nocardioides</taxon>
    </lineage>
</organism>
<dbReference type="SUPFAM" id="SSF82171">
    <property type="entry name" value="DPP6 N-terminal domain-like"/>
    <property type="match status" value="1"/>
</dbReference>
<accession>A0ABT1KYJ8</accession>
<gene>
    <name evidence="2" type="ORF">NCI01_12840</name>
</gene>
<evidence type="ECO:0000313" key="3">
    <source>
        <dbReference type="Proteomes" id="UP001204524"/>
    </source>
</evidence>
<dbReference type="Gene3D" id="2.120.10.30">
    <property type="entry name" value="TolB, C-terminal domain"/>
    <property type="match status" value="1"/>
</dbReference>
<feature type="signal peptide" evidence="1">
    <location>
        <begin position="1"/>
        <end position="32"/>
    </location>
</feature>
<comment type="caution">
    <text evidence="2">The sequence shown here is derived from an EMBL/GenBank/DDBJ whole genome shotgun (WGS) entry which is preliminary data.</text>
</comment>
<evidence type="ECO:0008006" key="4">
    <source>
        <dbReference type="Google" id="ProtNLM"/>
    </source>
</evidence>
<proteinExistence type="predicted"/>
<name>A0ABT1KYJ8_9ACTN</name>
<reference evidence="2 3" key="1">
    <citation type="submission" date="2022-06" db="EMBL/GenBank/DDBJ databases">
        <authorList>
            <person name="So Y."/>
        </authorList>
    </citation>
    <scope>NUCLEOTIDE SEQUENCE [LARGE SCALE GENOMIC DNA]</scope>
    <source>
        <strain evidence="2 3">STR3</strain>
    </source>
</reference>
<dbReference type="RefSeq" id="WP_254181876.1">
    <property type="nucleotide sequence ID" value="NZ_JANARS010000005.1"/>
</dbReference>
<dbReference type="EMBL" id="JANARS010000005">
    <property type="protein sequence ID" value="MCP3422682.1"/>
    <property type="molecule type" value="Genomic_DNA"/>
</dbReference>
<evidence type="ECO:0000313" key="2">
    <source>
        <dbReference type="EMBL" id="MCP3422682.1"/>
    </source>
</evidence>
<keyword evidence="3" id="KW-1185">Reference proteome</keyword>
<protein>
    <recommendedName>
        <fullName evidence="4">WD40 repeat domain-containing protein</fullName>
    </recommendedName>
</protein>
<sequence length="460" mass="48176">MRTIVPTIGRAGAAAAAAAVVCGLAAVPPVGAADPPQGARALTVRHAAPDANRVVDTVLRSERYDYQRQNWRVREAEGLPRWLRLRKGRLTGTAPRLGTWRVTLDERGVRKQRGEVRRTTLVVKAVTQRAAPGTVLVTRGMDGRPANGGSGGAVVSGDGSTVLFSSSATNLVAGTPQPDVSRLYVWDTATRRVALLHPEAWAQVRGISRDGRRVLLQLTAGLFLLDRADGSLTQVAPRDVGAALTEDGLRVLYQDRGNELDSPAPRLIEWTVATGATRTVVPDVGTQTFAGMSGDGRHAVMVGPDGSVLLDTTTGAVRDLGRLGVELGTTFRVEVSDDGRLVSVLGSGLAGGSGHGGDPVGGVHDTVLGTSRGPSRGNQGAAITADGGHYAVATARRPLRVVDTLTGTRTSPFTARPGGEQDGVSLSDDVTRVAYSSDAHDLLRGTRRGVANVFLWDAAR</sequence>